<gene>
    <name evidence="1" type="ordered locus">msr9128</name>
</gene>
<dbReference type="Proteomes" id="UP000000552">
    <property type="component" value="Plasmid pMLa"/>
</dbReference>
<reference evidence="1 2" key="1">
    <citation type="journal article" date="2000" name="DNA Res.">
        <title>Complete genome structure of the nitrogen-fixing symbiotic bacterium Mesorhizobium loti.</title>
        <authorList>
            <person name="Kaneko T."/>
            <person name="Nakamura Y."/>
            <person name="Sato S."/>
            <person name="Asamizu E."/>
            <person name="Kato T."/>
            <person name="Sasamoto S."/>
            <person name="Watanabe A."/>
            <person name="Idesawa K."/>
            <person name="Ishikawa A."/>
            <person name="Kawashima K."/>
            <person name="Kimura T."/>
            <person name="Kishida Y."/>
            <person name="Kiyokawa C."/>
            <person name="Kohara M."/>
            <person name="Matsumoto M."/>
            <person name="Matsuno A."/>
            <person name="Mochizuki Y."/>
            <person name="Nakayama S."/>
            <person name="Nakazaki N."/>
            <person name="Shimpo S."/>
            <person name="Sugimoto M."/>
            <person name="Takeuchi C."/>
            <person name="Yamada M."/>
            <person name="Tabata S."/>
        </authorList>
    </citation>
    <scope>NUCLEOTIDE SEQUENCE [LARGE SCALE GENOMIC DNA]</scope>
    <source>
        <strain evidence="2">LMG 29417 / CECT 9101 / MAFF 303099</strain>
        <plasmid evidence="1 2">pMLa</plasmid>
    </source>
</reference>
<dbReference type="AlphaFoldDB" id="Q982D4"/>
<organism evidence="1 2">
    <name type="scientific">Mesorhizobium japonicum (strain LMG 29417 / CECT 9101 / MAFF 303099)</name>
    <name type="common">Mesorhizobium loti (strain MAFF 303099)</name>
    <dbReference type="NCBI Taxonomy" id="266835"/>
    <lineage>
        <taxon>Bacteria</taxon>
        <taxon>Pseudomonadati</taxon>
        <taxon>Pseudomonadota</taxon>
        <taxon>Alphaproteobacteria</taxon>
        <taxon>Hyphomicrobiales</taxon>
        <taxon>Phyllobacteriaceae</taxon>
        <taxon>Mesorhizobium</taxon>
    </lineage>
</organism>
<protein>
    <submittedName>
        <fullName evidence="1">Msr9128 protein</fullName>
    </submittedName>
</protein>
<evidence type="ECO:0000313" key="1">
    <source>
        <dbReference type="EMBL" id="BAB54525.1"/>
    </source>
</evidence>
<dbReference type="KEGG" id="mlo:msr9128"/>
<sequence>MRQYLPPMWIDAAGFGFGCGQEEILPVAGGVDVEALSTMIELSLCKPANVEARTMLVPNPIRSVMLAVALPQGKCYRAGSLPHLKCYP</sequence>
<evidence type="ECO:0000313" key="2">
    <source>
        <dbReference type="Proteomes" id="UP000000552"/>
    </source>
</evidence>
<accession>Q982D4</accession>
<keyword evidence="1" id="KW-0614">Plasmid</keyword>
<proteinExistence type="predicted"/>
<dbReference type="EMBL" id="BA000013">
    <property type="protein sequence ID" value="BAB54525.1"/>
    <property type="molecule type" value="Genomic_DNA"/>
</dbReference>
<name>Q982D4_RHILO</name>
<dbReference type="HOGENOM" id="CLU_2466859_0_0_5"/>
<geneLocation type="plasmid" evidence="1 2">
    <name>pMLa</name>
</geneLocation>